<dbReference type="eggNOG" id="KOG1577">
    <property type="taxonomic scope" value="Eukaryota"/>
</dbReference>
<dbReference type="InterPro" id="IPR018170">
    <property type="entry name" value="Aldo/ket_reductase_CS"/>
</dbReference>
<dbReference type="OrthoDB" id="416253at2759"/>
<keyword evidence="11" id="KW-1185">Reference proteome</keyword>
<dbReference type="EMBL" id="CAJFDI010000004">
    <property type="protein sequence ID" value="CAD5227405.1"/>
    <property type="molecule type" value="Genomic_DNA"/>
</dbReference>
<keyword evidence="2" id="KW-0521">NADP</keyword>
<dbReference type="PROSITE" id="PS00063">
    <property type="entry name" value="ALDOKETO_REDUCTASE_3"/>
    <property type="match status" value="1"/>
</dbReference>
<evidence type="ECO:0000259" key="7">
    <source>
        <dbReference type="Pfam" id="PF00248"/>
    </source>
</evidence>
<dbReference type="PIRSF" id="PIRSF000097">
    <property type="entry name" value="AKR"/>
    <property type="match status" value="1"/>
</dbReference>
<protein>
    <submittedName>
        <fullName evidence="8">(pine wood nematode) hypothetical protein</fullName>
    </submittedName>
    <submittedName>
        <fullName evidence="12">Aldo_ket_red domain-containing protein</fullName>
    </submittedName>
</protein>
<evidence type="ECO:0000256" key="2">
    <source>
        <dbReference type="ARBA" id="ARBA00022857"/>
    </source>
</evidence>
<reference evidence="9" key="2">
    <citation type="submission" date="2020-08" db="EMBL/GenBank/DDBJ databases">
        <authorList>
            <person name="Kikuchi T."/>
        </authorList>
    </citation>
    <scope>NUCLEOTIDE SEQUENCE</scope>
    <source>
        <strain evidence="8">Ka4C1</strain>
    </source>
</reference>
<dbReference type="SMR" id="A0A1I7S537"/>
<reference evidence="12" key="1">
    <citation type="submission" date="2016-11" db="UniProtKB">
        <authorList>
            <consortium name="WormBaseParasite"/>
        </authorList>
    </citation>
    <scope>IDENTIFICATION</scope>
</reference>
<evidence type="ECO:0000256" key="4">
    <source>
        <dbReference type="PIRSR" id="PIRSR000097-1"/>
    </source>
</evidence>
<organism evidence="10 12">
    <name type="scientific">Bursaphelenchus xylophilus</name>
    <name type="common">Pinewood nematode worm</name>
    <name type="synonym">Aphelenchoides xylophilus</name>
    <dbReference type="NCBI Taxonomy" id="6326"/>
    <lineage>
        <taxon>Eukaryota</taxon>
        <taxon>Metazoa</taxon>
        <taxon>Ecdysozoa</taxon>
        <taxon>Nematoda</taxon>
        <taxon>Chromadorea</taxon>
        <taxon>Rhabditida</taxon>
        <taxon>Tylenchina</taxon>
        <taxon>Tylenchomorpha</taxon>
        <taxon>Aphelenchoidea</taxon>
        <taxon>Aphelenchoididae</taxon>
        <taxon>Bursaphelenchus</taxon>
    </lineage>
</organism>
<keyword evidence="3" id="KW-0560">Oxidoreductase</keyword>
<evidence type="ECO:0000313" key="12">
    <source>
        <dbReference type="WBParaSite" id="BXY_0812200.1"/>
    </source>
</evidence>
<evidence type="ECO:0000313" key="8">
    <source>
        <dbReference type="EMBL" id="CAD5227405.1"/>
    </source>
</evidence>
<dbReference type="PROSITE" id="PS00798">
    <property type="entry name" value="ALDOKETO_REDUCTASE_1"/>
    <property type="match status" value="1"/>
</dbReference>
<feature type="active site" description="Proton donor" evidence="4">
    <location>
        <position position="54"/>
    </location>
</feature>
<dbReference type="Proteomes" id="UP000659654">
    <property type="component" value="Unassembled WGS sequence"/>
</dbReference>
<dbReference type="PROSITE" id="PS00062">
    <property type="entry name" value="ALDOKETO_REDUCTASE_2"/>
    <property type="match status" value="1"/>
</dbReference>
<dbReference type="Gene3D" id="3.20.20.100">
    <property type="entry name" value="NADP-dependent oxidoreductase domain"/>
    <property type="match status" value="1"/>
</dbReference>
<accession>A0A1I7S537</accession>
<evidence type="ECO:0000313" key="9">
    <source>
        <dbReference type="EMBL" id="CAG9117664.1"/>
    </source>
</evidence>
<evidence type="ECO:0000313" key="11">
    <source>
        <dbReference type="Proteomes" id="UP000659654"/>
    </source>
</evidence>
<proteinExistence type="inferred from homology"/>
<dbReference type="InterPro" id="IPR036812">
    <property type="entry name" value="NAD(P)_OxRdtase_dom_sf"/>
</dbReference>
<dbReference type="Proteomes" id="UP000095284">
    <property type="component" value="Unplaced"/>
</dbReference>
<dbReference type="Pfam" id="PF00248">
    <property type="entry name" value="Aldo_ket_red"/>
    <property type="match status" value="1"/>
</dbReference>
<dbReference type="GO" id="GO:0016616">
    <property type="term" value="F:oxidoreductase activity, acting on the CH-OH group of donors, NAD or NADP as acceptor"/>
    <property type="evidence" value="ECO:0007669"/>
    <property type="project" value="UniProtKB-ARBA"/>
</dbReference>
<comment type="similarity">
    <text evidence="1">Belongs to the aldo/keto reductase family.</text>
</comment>
<evidence type="ECO:0000256" key="1">
    <source>
        <dbReference type="ARBA" id="ARBA00007905"/>
    </source>
</evidence>
<evidence type="ECO:0000256" key="3">
    <source>
        <dbReference type="ARBA" id="ARBA00023002"/>
    </source>
</evidence>
<evidence type="ECO:0000256" key="5">
    <source>
        <dbReference type="PIRSR" id="PIRSR000097-2"/>
    </source>
</evidence>
<dbReference type="InterPro" id="IPR020471">
    <property type="entry name" value="AKR"/>
</dbReference>
<evidence type="ECO:0000256" key="6">
    <source>
        <dbReference type="PIRSR" id="PIRSR000097-3"/>
    </source>
</evidence>
<dbReference type="FunFam" id="3.20.20.100:FF:000002">
    <property type="entry name" value="2,5-diketo-D-gluconic acid reductase A"/>
    <property type="match status" value="1"/>
</dbReference>
<evidence type="ECO:0000313" key="10">
    <source>
        <dbReference type="Proteomes" id="UP000095284"/>
    </source>
</evidence>
<dbReference type="SUPFAM" id="SSF51430">
    <property type="entry name" value="NAD(P)-linked oxidoreductase"/>
    <property type="match status" value="1"/>
</dbReference>
<name>A0A1I7S537_BURXY</name>
<feature type="binding site" evidence="5">
    <location>
        <position position="117"/>
    </location>
    <ligand>
        <name>substrate</name>
    </ligand>
</feature>
<dbReference type="EMBL" id="CAJFCV020000004">
    <property type="protein sequence ID" value="CAG9117664.1"/>
    <property type="molecule type" value="Genomic_DNA"/>
</dbReference>
<gene>
    <name evidence="8" type="ORF">BXYJ_LOCUS9933</name>
</gene>
<dbReference type="Proteomes" id="UP000582659">
    <property type="component" value="Unassembled WGS sequence"/>
</dbReference>
<dbReference type="PANTHER" id="PTHR43827">
    <property type="entry name" value="2,5-DIKETO-D-GLUCONIC ACID REDUCTASE"/>
    <property type="match status" value="1"/>
</dbReference>
<dbReference type="WBParaSite" id="BXY_0812200.1">
    <property type="protein sequence ID" value="BXY_0812200.1"/>
    <property type="gene ID" value="BXY_0812200"/>
</dbReference>
<sequence length="294" mass="33466">MSQVGGPRVKLNTGYEIPLVGFGTYKVTGTETVEIAVDAALKAGYRHFDTAKYYVNEPELGAALEKFLPKHGVKREEIFLTTKLWPAKENNAQVTVDLVNESLKNLRTDYLDLVLIHYPKANEKENDDPTNANDRKELWLALEKLHKSGVIRSIGVSNYEVHHMKEIPEYSRTVPAVNQLEYHPHFKRQDIKDYCKQIGTFFQAFSSLGRYQPELVNDPVVTGLAKKYNTTIEQVLLSFATSQNVGIVPKSTNPERIEANFKVINFKLSPEDIEQLNSINVDQHYIRCTGWLVK</sequence>
<dbReference type="PRINTS" id="PR00069">
    <property type="entry name" value="ALDKETRDTASE"/>
</dbReference>
<dbReference type="InterPro" id="IPR023210">
    <property type="entry name" value="NADP_OxRdtase_dom"/>
</dbReference>
<feature type="site" description="Lowers pKa of active site Tyr" evidence="6">
    <location>
        <position position="83"/>
    </location>
</feature>
<dbReference type="AlphaFoldDB" id="A0A1I7S537"/>
<dbReference type="PANTHER" id="PTHR43827:SF3">
    <property type="entry name" value="NADP-DEPENDENT OXIDOREDUCTASE DOMAIN-CONTAINING PROTEIN"/>
    <property type="match status" value="1"/>
</dbReference>
<feature type="domain" description="NADP-dependent oxidoreductase" evidence="7">
    <location>
        <begin position="21"/>
        <end position="280"/>
    </location>
</feature>